<proteinExistence type="predicted"/>
<evidence type="ECO:0000256" key="2">
    <source>
        <dbReference type="SAM" id="Phobius"/>
    </source>
</evidence>
<feature type="compositionally biased region" description="Acidic residues" evidence="1">
    <location>
        <begin position="589"/>
        <end position="600"/>
    </location>
</feature>
<feature type="region of interest" description="Disordered" evidence="1">
    <location>
        <begin position="422"/>
        <end position="443"/>
    </location>
</feature>
<dbReference type="InterPro" id="IPR052173">
    <property type="entry name" value="Beta-lactam_resp_regulator"/>
</dbReference>
<feature type="transmembrane region" description="Helical" evidence="2">
    <location>
        <begin position="6"/>
        <end position="24"/>
    </location>
</feature>
<dbReference type="AlphaFoldDB" id="A0A6G7YPU2"/>
<evidence type="ECO:0000313" key="4">
    <source>
        <dbReference type="EMBL" id="QIK78760.1"/>
    </source>
</evidence>
<keyword evidence="2" id="KW-1133">Transmembrane helix</keyword>
<evidence type="ECO:0000313" key="5">
    <source>
        <dbReference type="Proteomes" id="UP000503222"/>
    </source>
</evidence>
<organism evidence="4 5">
    <name type="scientific">Sphingomonas piscis</name>
    <dbReference type="NCBI Taxonomy" id="2714943"/>
    <lineage>
        <taxon>Bacteria</taxon>
        <taxon>Pseudomonadati</taxon>
        <taxon>Pseudomonadota</taxon>
        <taxon>Alphaproteobacteria</taxon>
        <taxon>Sphingomonadales</taxon>
        <taxon>Sphingomonadaceae</taxon>
        <taxon>Sphingomonas</taxon>
    </lineage>
</organism>
<name>A0A6G7YPU2_9SPHN</name>
<dbReference type="Pfam" id="PF05569">
    <property type="entry name" value="Peptidase_M56"/>
    <property type="match status" value="1"/>
</dbReference>
<feature type="transmembrane region" description="Helical" evidence="2">
    <location>
        <begin position="116"/>
        <end position="138"/>
    </location>
</feature>
<feature type="region of interest" description="Disordered" evidence="1">
    <location>
        <begin position="570"/>
        <end position="600"/>
    </location>
</feature>
<dbReference type="EMBL" id="CP049869">
    <property type="protein sequence ID" value="QIK78760.1"/>
    <property type="molecule type" value="Genomic_DNA"/>
</dbReference>
<gene>
    <name evidence="4" type="ORF">G7077_07475</name>
</gene>
<feature type="transmembrane region" description="Helical" evidence="2">
    <location>
        <begin position="316"/>
        <end position="337"/>
    </location>
</feature>
<dbReference type="CDD" id="cd07341">
    <property type="entry name" value="M56_BlaR1_MecR1_like"/>
    <property type="match status" value="1"/>
</dbReference>
<accession>A0A6G7YPU2</accession>
<dbReference type="Proteomes" id="UP000503222">
    <property type="component" value="Chromosome"/>
</dbReference>
<evidence type="ECO:0000259" key="3">
    <source>
        <dbReference type="Pfam" id="PF05569"/>
    </source>
</evidence>
<evidence type="ECO:0000256" key="1">
    <source>
        <dbReference type="SAM" id="MobiDB-lite"/>
    </source>
</evidence>
<reference evidence="4 5" key="1">
    <citation type="submission" date="2020-03" db="EMBL/GenBank/DDBJ databases">
        <title>Sphingomonas sp. nov., isolated from fish.</title>
        <authorList>
            <person name="Hyun D.-W."/>
            <person name="Bae J.-W."/>
        </authorList>
    </citation>
    <scope>NUCLEOTIDE SEQUENCE [LARGE SCALE GENOMIC DNA]</scope>
    <source>
        <strain evidence="4 5">HDW15B</strain>
    </source>
</reference>
<keyword evidence="2" id="KW-0472">Membrane</keyword>
<feature type="domain" description="Peptidase M56" evidence="3">
    <location>
        <begin position="4"/>
        <end position="300"/>
    </location>
</feature>
<sequence>MNALIAIALKSLIVAGFTLLALRLTRGRSAAERSWVAHVGLLALIVLPFAPLAIPVLPVETAAVGQAAAAPQQSAAAAAHAIAQAKVRQAVEADVAAAVPDATLDTGVTAFDLASYLYWIPTALLLGITLLALARLIALRARAEVLVDSHWLSALARAQKRMGFKHGTALLTSDDLPSPISWGMMRPVILLNSRAVDAADEAEAIIAHELAHVARLDWIKLLLARVATALFWFNPLVWMLAREAHQLREEAADDTVLAADIEDTEYAQLLVGIARHECKGLLIGAHGVAPSKGSLARRVARVLDNKIPRGPVAKSFAAGIFVGALAMATPLAALTLVPAGTSKKVANLPTAEQEGHYYPAGGVPLPTTVSDSVNRAVASAVAAVDPRITEALGLQHEAEQTRAEALAEARAALAEARLHWNGVGPRPGSVGPQGPVGPQVKAGRHDQDDAIEEAIAMKALNVTPEYASSLRNVSPHLGPLTNEDLIEMRAVGVTPAYIKEIAESGYRNLDKESLIELRALNVRGRYIRALAQEGYGNLSSDTLVEMRAVGVTPNLIRRLKREGYPRLTPDQLVGMAAVSGTPTAPDPPEPPDDDENDDDH</sequence>
<feature type="transmembrane region" description="Helical" evidence="2">
    <location>
        <begin position="36"/>
        <end position="54"/>
    </location>
</feature>
<dbReference type="RefSeq" id="WP_166411152.1">
    <property type="nucleotide sequence ID" value="NZ_CP049869.1"/>
</dbReference>
<feature type="compositionally biased region" description="Low complexity" evidence="1">
    <location>
        <begin position="422"/>
        <end position="440"/>
    </location>
</feature>
<dbReference type="KEGG" id="spii:G7077_07475"/>
<dbReference type="InterPro" id="IPR008756">
    <property type="entry name" value="Peptidase_M56"/>
</dbReference>
<dbReference type="PANTHER" id="PTHR34978">
    <property type="entry name" value="POSSIBLE SENSOR-TRANSDUCER PROTEIN BLAR"/>
    <property type="match status" value="1"/>
</dbReference>
<keyword evidence="2" id="KW-0812">Transmembrane</keyword>
<keyword evidence="5" id="KW-1185">Reference proteome</keyword>
<protein>
    <submittedName>
        <fullName evidence="4">M56 family metallopeptidase</fullName>
    </submittedName>
</protein>
<dbReference type="PANTHER" id="PTHR34978:SF3">
    <property type="entry name" value="SLR0241 PROTEIN"/>
    <property type="match status" value="1"/>
</dbReference>